<dbReference type="PROSITE" id="PS00108">
    <property type="entry name" value="PROTEIN_KINASE_ST"/>
    <property type="match status" value="1"/>
</dbReference>
<dbReference type="FunFam" id="1.10.510.10:FF:000084">
    <property type="entry name" value="Wall-associated receptor kinase 2"/>
    <property type="match status" value="1"/>
</dbReference>
<evidence type="ECO:0000256" key="3">
    <source>
        <dbReference type="ARBA" id="ARBA00022536"/>
    </source>
</evidence>
<proteinExistence type="predicted"/>
<evidence type="ECO:0000256" key="2">
    <source>
        <dbReference type="ARBA" id="ARBA00022527"/>
    </source>
</evidence>
<evidence type="ECO:0000259" key="20">
    <source>
        <dbReference type="PROSITE" id="PS50026"/>
    </source>
</evidence>
<evidence type="ECO:0000256" key="4">
    <source>
        <dbReference type="ARBA" id="ARBA00022679"/>
    </source>
</evidence>
<evidence type="ECO:0000256" key="1">
    <source>
        <dbReference type="ARBA" id="ARBA00004479"/>
    </source>
</evidence>
<dbReference type="PROSITE" id="PS01187">
    <property type="entry name" value="EGF_CA"/>
    <property type="match status" value="1"/>
</dbReference>
<dbReference type="InterPro" id="IPR011009">
    <property type="entry name" value="Kinase-like_dom_sf"/>
</dbReference>
<comment type="catalytic activity">
    <reaction evidence="14">
        <text>L-seryl-[protein] + ATP = O-phospho-L-seryl-[protein] + ADP + H(+)</text>
        <dbReference type="Rhea" id="RHEA:17989"/>
        <dbReference type="Rhea" id="RHEA-COMP:9863"/>
        <dbReference type="Rhea" id="RHEA-COMP:11604"/>
        <dbReference type="ChEBI" id="CHEBI:15378"/>
        <dbReference type="ChEBI" id="CHEBI:29999"/>
        <dbReference type="ChEBI" id="CHEBI:30616"/>
        <dbReference type="ChEBI" id="CHEBI:83421"/>
        <dbReference type="ChEBI" id="CHEBI:456216"/>
    </reaction>
</comment>
<dbReference type="InterPro" id="IPR018097">
    <property type="entry name" value="EGF_Ca-bd_CS"/>
</dbReference>
<dbReference type="InterPro" id="IPR008271">
    <property type="entry name" value="Ser/Thr_kinase_AS"/>
</dbReference>
<accession>A0AA88V5L1</accession>
<reference evidence="21" key="1">
    <citation type="submission" date="2022-12" db="EMBL/GenBank/DDBJ databases">
        <title>Draft genome assemblies for two species of Escallonia (Escalloniales).</title>
        <authorList>
            <person name="Chanderbali A."/>
            <person name="Dervinis C."/>
            <person name="Anghel I."/>
            <person name="Soltis D."/>
            <person name="Soltis P."/>
            <person name="Zapata F."/>
        </authorList>
    </citation>
    <scope>NUCLEOTIDE SEQUENCE</scope>
    <source>
        <strain evidence="21">UCBG64.0493</strain>
        <tissue evidence="21">Leaf</tissue>
    </source>
</reference>
<evidence type="ECO:0000256" key="15">
    <source>
        <dbReference type="ARBA" id="ARBA00047951"/>
    </source>
</evidence>
<dbReference type="PROSITE" id="PS50011">
    <property type="entry name" value="PROTEIN_KINASE_DOM"/>
    <property type="match status" value="1"/>
</dbReference>
<dbReference type="PANTHER" id="PTHR27005:SF283">
    <property type="entry name" value="OS02G0633066 PROTEIN"/>
    <property type="match status" value="1"/>
</dbReference>
<evidence type="ECO:0000256" key="18">
    <source>
        <dbReference type="SAM" id="SignalP"/>
    </source>
</evidence>
<evidence type="ECO:0000256" key="10">
    <source>
        <dbReference type="ARBA" id="ARBA00022989"/>
    </source>
</evidence>
<protein>
    <submittedName>
        <fullName evidence="21">Uncharacterized protein</fullName>
    </submittedName>
</protein>
<evidence type="ECO:0000256" key="7">
    <source>
        <dbReference type="ARBA" id="ARBA00022741"/>
    </source>
</evidence>
<feature type="domain" description="EGF-like" evidence="20">
    <location>
        <begin position="299"/>
        <end position="333"/>
    </location>
</feature>
<dbReference type="GO" id="GO:0007166">
    <property type="term" value="P:cell surface receptor signaling pathway"/>
    <property type="evidence" value="ECO:0007669"/>
    <property type="project" value="InterPro"/>
</dbReference>
<keyword evidence="5" id="KW-0812">Transmembrane</keyword>
<evidence type="ECO:0000256" key="6">
    <source>
        <dbReference type="ARBA" id="ARBA00022729"/>
    </source>
</evidence>
<keyword evidence="12" id="KW-1015">Disulfide bond</keyword>
<dbReference type="GO" id="GO:0005524">
    <property type="term" value="F:ATP binding"/>
    <property type="evidence" value="ECO:0007669"/>
    <property type="project" value="UniProtKB-UniRule"/>
</dbReference>
<keyword evidence="22" id="KW-1185">Reference proteome</keyword>
<dbReference type="GO" id="GO:0030247">
    <property type="term" value="F:polysaccharide binding"/>
    <property type="evidence" value="ECO:0007669"/>
    <property type="project" value="InterPro"/>
</dbReference>
<dbReference type="PROSITE" id="PS00010">
    <property type="entry name" value="ASX_HYDROXYL"/>
    <property type="match status" value="1"/>
</dbReference>
<evidence type="ECO:0000256" key="17">
    <source>
        <dbReference type="PROSITE-ProRule" id="PRU10141"/>
    </source>
</evidence>
<evidence type="ECO:0000259" key="19">
    <source>
        <dbReference type="PROSITE" id="PS50011"/>
    </source>
</evidence>
<dbReference type="AlphaFoldDB" id="A0AA88V5L1"/>
<keyword evidence="7 17" id="KW-0547">Nucleotide-binding</keyword>
<dbReference type="InterPro" id="IPR017441">
    <property type="entry name" value="Protein_kinase_ATP_BS"/>
</dbReference>
<evidence type="ECO:0000256" key="8">
    <source>
        <dbReference type="ARBA" id="ARBA00022777"/>
    </source>
</evidence>
<keyword evidence="6 18" id="KW-0732">Signal</keyword>
<dbReference type="GO" id="GO:0004674">
    <property type="term" value="F:protein serine/threonine kinase activity"/>
    <property type="evidence" value="ECO:0007669"/>
    <property type="project" value="UniProtKB-KW"/>
</dbReference>
<dbReference type="Gene3D" id="2.90.20.10">
    <property type="entry name" value="Plasmodium vivax P25 domain"/>
    <property type="match status" value="1"/>
</dbReference>
<dbReference type="GO" id="GO:0005886">
    <property type="term" value="C:plasma membrane"/>
    <property type="evidence" value="ECO:0007669"/>
    <property type="project" value="TreeGrafter"/>
</dbReference>
<evidence type="ECO:0000256" key="14">
    <source>
        <dbReference type="ARBA" id="ARBA00047558"/>
    </source>
</evidence>
<dbReference type="Gene3D" id="3.30.200.20">
    <property type="entry name" value="Phosphorylase Kinase, domain 1"/>
    <property type="match status" value="1"/>
</dbReference>
<feature type="signal peptide" evidence="18">
    <location>
        <begin position="1"/>
        <end position="22"/>
    </location>
</feature>
<dbReference type="Pfam" id="PF07645">
    <property type="entry name" value="EGF_CA"/>
    <property type="match status" value="1"/>
</dbReference>
<evidence type="ECO:0000256" key="16">
    <source>
        <dbReference type="PROSITE-ProRule" id="PRU00076"/>
    </source>
</evidence>
<dbReference type="PANTHER" id="PTHR27005">
    <property type="entry name" value="WALL-ASSOCIATED RECEPTOR KINASE-LIKE 21"/>
    <property type="match status" value="1"/>
</dbReference>
<comment type="caution">
    <text evidence="21">The sequence shown here is derived from an EMBL/GenBank/DDBJ whole genome shotgun (WGS) entry which is preliminary data.</text>
</comment>
<dbReference type="InterPro" id="IPR045274">
    <property type="entry name" value="WAK-like"/>
</dbReference>
<dbReference type="SMART" id="SM00179">
    <property type="entry name" value="EGF_CA"/>
    <property type="match status" value="2"/>
</dbReference>
<evidence type="ECO:0000256" key="11">
    <source>
        <dbReference type="ARBA" id="ARBA00023136"/>
    </source>
</evidence>
<keyword evidence="4" id="KW-0808">Transferase</keyword>
<dbReference type="PROSITE" id="PS50026">
    <property type="entry name" value="EGF_3"/>
    <property type="match status" value="1"/>
</dbReference>
<feature type="binding site" evidence="17">
    <location>
        <position position="412"/>
    </location>
    <ligand>
        <name>ATP</name>
        <dbReference type="ChEBI" id="CHEBI:30616"/>
    </ligand>
</feature>
<feature type="chain" id="PRO_5041671591" evidence="18">
    <location>
        <begin position="23"/>
        <end position="720"/>
    </location>
</feature>
<dbReference type="Pfam" id="PF00069">
    <property type="entry name" value="Pkinase"/>
    <property type="match status" value="1"/>
</dbReference>
<comment type="catalytic activity">
    <reaction evidence="15">
        <text>L-threonyl-[protein] + ATP = O-phospho-L-threonyl-[protein] + ADP + H(+)</text>
        <dbReference type="Rhea" id="RHEA:46608"/>
        <dbReference type="Rhea" id="RHEA-COMP:11060"/>
        <dbReference type="Rhea" id="RHEA-COMP:11605"/>
        <dbReference type="ChEBI" id="CHEBI:15378"/>
        <dbReference type="ChEBI" id="CHEBI:30013"/>
        <dbReference type="ChEBI" id="CHEBI:30616"/>
        <dbReference type="ChEBI" id="CHEBI:61977"/>
        <dbReference type="ChEBI" id="CHEBI:456216"/>
    </reaction>
</comment>
<dbReference type="FunFam" id="3.30.200.20:FF:000043">
    <property type="entry name" value="Wall-associated receptor kinase 2"/>
    <property type="match status" value="1"/>
</dbReference>
<keyword evidence="2" id="KW-0723">Serine/threonine-protein kinase</keyword>
<evidence type="ECO:0000313" key="22">
    <source>
        <dbReference type="Proteomes" id="UP001188597"/>
    </source>
</evidence>
<gene>
    <name evidence="21" type="ORF">RJ639_022420</name>
</gene>
<keyword evidence="8" id="KW-0418">Kinase</keyword>
<dbReference type="SMART" id="SM00181">
    <property type="entry name" value="EGF"/>
    <property type="match status" value="2"/>
</dbReference>
<dbReference type="CDD" id="cd14066">
    <property type="entry name" value="STKc_IRAK"/>
    <property type="match status" value="1"/>
</dbReference>
<dbReference type="SUPFAM" id="SSF56112">
    <property type="entry name" value="Protein kinase-like (PK-like)"/>
    <property type="match status" value="1"/>
</dbReference>
<dbReference type="CDD" id="cd00054">
    <property type="entry name" value="EGF_CA"/>
    <property type="match status" value="1"/>
</dbReference>
<dbReference type="InterPro" id="IPR001881">
    <property type="entry name" value="EGF-like_Ca-bd_dom"/>
</dbReference>
<dbReference type="SUPFAM" id="SSF57196">
    <property type="entry name" value="EGF/Laminin"/>
    <property type="match status" value="1"/>
</dbReference>
<keyword evidence="10" id="KW-1133">Transmembrane helix</keyword>
<dbReference type="EMBL" id="JAVXUP010002947">
    <property type="protein sequence ID" value="KAK3000708.1"/>
    <property type="molecule type" value="Genomic_DNA"/>
</dbReference>
<dbReference type="SMART" id="SM00220">
    <property type="entry name" value="S_TKc"/>
    <property type="match status" value="1"/>
</dbReference>
<evidence type="ECO:0000256" key="13">
    <source>
        <dbReference type="ARBA" id="ARBA00023180"/>
    </source>
</evidence>
<keyword evidence="3 16" id="KW-0245">EGF-like domain</keyword>
<keyword evidence="11" id="KW-0472">Membrane</keyword>
<evidence type="ECO:0000256" key="9">
    <source>
        <dbReference type="ARBA" id="ARBA00022840"/>
    </source>
</evidence>
<dbReference type="InterPro" id="IPR000719">
    <property type="entry name" value="Prot_kinase_dom"/>
</dbReference>
<dbReference type="Proteomes" id="UP001188597">
    <property type="component" value="Unassembled WGS sequence"/>
</dbReference>
<dbReference type="InterPro" id="IPR000742">
    <property type="entry name" value="EGF"/>
</dbReference>
<keyword evidence="9 17" id="KW-0067">ATP-binding</keyword>
<sequence length="720" mass="79356">MLSPSIFLSVLALTISTTTTDASIVNSTTTTKPGCLRQCGNLTVPYPFGIGIGSGCSIDPWFDITCNHSYYPPKPFIASSNLEVIEISDTQVRIKNFVASNCFNQTGELTGRNSVWIQLSTSHYTFSDANKFMVIGCDDLALISNERGRKFTSGCVSVCANASDILDDGLCSGIGCCQTPIPKGLQSFYTEIRSLNNHTEVWSFDPCGYAFLGEQERFNFRGAPDLSDPDFMSGTTETVPVVLDWVIGNRSCSEAQKSDGFACLSNSHCNDSDTGLGGYRCSCNEGYEDNPYLSPGCQDIDECADPNGNPCAGICKNTPGNYTCSCPPGYFGDGRKDGRGCIAKNSQFPVIKFSLGMGFGFLSIIIGGGIYTAEELEKATNNYAEDRILGRGGYGIVYKGVLPDKRIVAIKKSRVLDENQIEQFINEVIILTQVNHRNVVKLLGCCLETEVPLLVYEYVSNGTLFHHIHDKGGMTWLSWENRLRIAAEAADALAYLHSAASMPIFHRDVKSANILLDDLHTTKIADFGASRLVPLDQTQVTTLVQGTLGYLDPEYFLTSLLTDKSDVYSYGVVLAELLTGKKPLCMERTLEERNLATYFIMSMKEKRLFQILEPRVVREGTLEQLQAIAELVRRCLNLSGEERPTMKEVAMELEGLKRFTKHPWVNQQHNHEETASLLSENEQSDLYGISIDTYTNTWVSAGQYTPSGTGIMMLPINTPR</sequence>
<dbReference type="PROSITE" id="PS00107">
    <property type="entry name" value="PROTEIN_KINASE_ATP"/>
    <property type="match status" value="1"/>
</dbReference>
<dbReference type="GO" id="GO:0005509">
    <property type="term" value="F:calcium ion binding"/>
    <property type="evidence" value="ECO:0007669"/>
    <property type="project" value="InterPro"/>
</dbReference>
<keyword evidence="13" id="KW-0325">Glycoprotein</keyword>
<feature type="domain" description="Protein kinase" evidence="19">
    <location>
        <begin position="383"/>
        <end position="665"/>
    </location>
</feature>
<comment type="caution">
    <text evidence="16">Lacks conserved residue(s) required for the propagation of feature annotation.</text>
</comment>
<evidence type="ECO:0000313" key="21">
    <source>
        <dbReference type="EMBL" id="KAK3000708.1"/>
    </source>
</evidence>
<name>A0AA88V5L1_9ASTE</name>
<organism evidence="21 22">
    <name type="scientific">Escallonia herrerae</name>
    <dbReference type="NCBI Taxonomy" id="1293975"/>
    <lineage>
        <taxon>Eukaryota</taxon>
        <taxon>Viridiplantae</taxon>
        <taxon>Streptophyta</taxon>
        <taxon>Embryophyta</taxon>
        <taxon>Tracheophyta</taxon>
        <taxon>Spermatophyta</taxon>
        <taxon>Magnoliopsida</taxon>
        <taxon>eudicotyledons</taxon>
        <taxon>Gunneridae</taxon>
        <taxon>Pentapetalae</taxon>
        <taxon>asterids</taxon>
        <taxon>campanulids</taxon>
        <taxon>Escalloniales</taxon>
        <taxon>Escalloniaceae</taxon>
        <taxon>Escallonia</taxon>
    </lineage>
</organism>
<dbReference type="InterPro" id="IPR000152">
    <property type="entry name" value="EGF-type_Asp/Asn_hydroxyl_site"/>
</dbReference>
<dbReference type="InterPro" id="IPR025287">
    <property type="entry name" value="WAK_GUB"/>
</dbReference>
<dbReference type="Pfam" id="PF13947">
    <property type="entry name" value="GUB_WAK_bind"/>
    <property type="match status" value="1"/>
</dbReference>
<evidence type="ECO:0000256" key="12">
    <source>
        <dbReference type="ARBA" id="ARBA00023157"/>
    </source>
</evidence>
<evidence type="ECO:0000256" key="5">
    <source>
        <dbReference type="ARBA" id="ARBA00022692"/>
    </source>
</evidence>
<comment type="subcellular location">
    <subcellularLocation>
        <location evidence="1">Membrane</location>
        <topology evidence="1">Single-pass type I membrane protein</topology>
    </subcellularLocation>
</comment>
<dbReference type="InterPro" id="IPR049883">
    <property type="entry name" value="NOTCH1_EGF-like"/>
</dbReference>
<dbReference type="Gene3D" id="1.10.510.10">
    <property type="entry name" value="Transferase(Phosphotransferase) domain 1"/>
    <property type="match status" value="1"/>
</dbReference>